<dbReference type="AlphaFoldDB" id="A0A1S7LJC8"/>
<dbReference type="SUPFAM" id="SSF52172">
    <property type="entry name" value="CheY-like"/>
    <property type="match status" value="1"/>
</dbReference>
<keyword evidence="1 3" id="KW-0597">Phosphoprotein</keyword>
<dbReference type="Gene3D" id="3.60.40.10">
    <property type="entry name" value="PPM-type phosphatase domain"/>
    <property type="match status" value="1"/>
</dbReference>
<dbReference type="SMART" id="SM00331">
    <property type="entry name" value="PP2C_SIG"/>
    <property type="match status" value="1"/>
</dbReference>
<evidence type="ECO:0000256" key="3">
    <source>
        <dbReference type="PROSITE-ProRule" id="PRU00169"/>
    </source>
</evidence>
<feature type="domain" description="Response regulatory" evidence="4">
    <location>
        <begin position="3"/>
        <end position="120"/>
    </location>
</feature>
<reference evidence="5" key="1">
    <citation type="submission" date="2015-04" db="EMBL/GenBank/DDBJ databases">
        <authorList>
            <person name="Syromyatnikov M.Y."/>
            <person name="Popov V.N."/>
        </authorList>
    </citation>
    <scope>NUCLEOTIDE SEQUENCE</scope>
    <source>
        <strain evidence="5">MO-1</strain>
    </source>
</reference>
<dbReference type="InterPro" id="IPR001932">
    <property type="entry name" value="PPM-type_phosphatase-like_dom"/>
</dbReference>
<keyword evidence="2" id="KW-0902">Two-component regulatory system</keyword>
<evidence type="ECO:0000256" key="1">
    <source>
        <dbReference type="ARBA" id="ARBA00022553"/>
    </source>
</evidence>
<dbReference type="InterPro" id="IPR001789">
    <property type="entry name" value="Sig_transdc_resp-reg_receiver"/>
</dbReference>
<name>A0A1S7LJC8_MAGMO</name>
<protein>
    <submittedName>
        <fullName evidence="5">Putative response regulator receiver protein</fullName>
    </submittedName>
</protein>
<accession>A0A1S7LJC8</accession>
<dbReference type="InterPro" id="IPR011006">
    <property type="entry name" value="CheY-like_superfamily"/>
</dbReference>
<dbReference type="EMBL" id="LO017727">
    <property type="protein sequence ID" value="CRH06217.1"/>
    <property type="molecule type" value="Genomic_DNA"/>
</dbReference>
<gene>
    <name evidence="5" type="ORF">MAGMO_2044</name>
</gene>
<evidence type="ECO:0000259" key="4">
    <source>
        <dbReference type="PROSITE" id="PS50110"/>
    </source>
</evidence>
<dbReference type="SUPFAM" id="SSF55874">
    <property type="entry name" value="ATPase domain of HSP90 chaperone/DNA topoisomerase II/histidine kinase"/>
    <property type="match status" value="1"/>
</dbReference>
<dbReference type="GO" id="GO:0000160">
    <property type="term" value="P:phosphorelay signal transduction system"/>
    <property type="evidence" value="ECO:0007669"/>
    <property type="project" value="UniProtKB-KW"/>
</dbReference>
<dbReference type="SMART" id="SM00448">
    <property type="entry name" value="REC"/>
    <property type="match status" value="1"/>
</dbReference>
<dbReference type="Pfam" id="PF00072">
    <property type="entry name" value="Response_reg"/>
    <property type="match status" value="1"/>
</dbReference>
<dbReference type="PANTHER" id="PTHR45339:SF1">
    <property type="entry name" value="HYBRID SIGNAL TRANSDUCTION HISTIDINE KINASE J"/>
    <property type="match status" value="1"/>
</dbReference>
<evidence type="ECO:0000313" key="5">
    <source>
        <dbReference type="EMBL" id="CRH06217.1"/>
    </source>
</evidence>
<proteinExistence type="predicted"/>
<dbReference type="PROSITE" id="PS50110">
    <property type="entry name" value="RESPONSE_REGULATORY"/>
    <property type="match status" value="1"/>
</dbReference>
<dbReference type="InterPro" id="IPR036457">
    <property type="entry name" value="PPM-type-like_dom_sf"/>
</dbReference>
<feature type="modified residue" description="4-aspartylphosphate" evidence="3">
    <location>
        <position position="52"/>
    </location>
</feature>
<evidence type="ECO:0000256" key="2">
    <source>
        <dbReference type="ARBA" id="ARBA00023012"/>
    </source>
</evidence>
<dbReference type="PANTHER" id="PTHR45339">
    <property type="entry name" value="HYBRID SIGNAL TRANSDUCTION HISTIDINE KINASE J"/>
    <property type="match status" value="1"/>
</dbReference>
<organism evidence="5">
    <name type="scientific">Magnetococcus massalia (strain MO-1)</name>
    <dbReference type="NCBI Taxonomy" id="451514"/>
    <lineage>
        <taxon>Bacteria</taxon>
        <taxon>Pseudomonadati</taxon>
        <taxon>Pseudomonadota</taxon>
        <taxon>Magnetococcia</taxon>
        <taxon>Magnetococcales</taxon>
        <taxon>Magnetococcaceae</taxon>
        <taxon>Magnetococcus</taxon>
    </lineage>
</organism>
<dbReference type="InterPro" id="IPR036890">
    <property type="entry name" value="HATPase_C_sf"/>
</dbReference>
<sequence>MATILIVDDDQDGRNLLARFLKGLDYRILQASGGEQGIAMFLKERPDLVLMDVIMPGMDGYEAVRRIRESSQDHESCPIIFLTAVDDDNELARCLDCGGDDFLAKPYRKAILRARIENWIKRAKLAIQVREHRDHLAFERRFVEKILERIRLSARLDETNINYLMDGLESTAGDILLAAKRLDGVQHLLIGDFTGHGLPAALGAPMVSDIFYSMTERGFTLQPILEEINHKLYDRLPTGMYLAMAALEVDNSRGRIKCWNAGVPDILIYDEAKLACRVPSMVIPLGIADTKTFQAVGYQYQSWTPKRLYAYSDGVIESKNPDGAMLDTKILESLLQQMIEHHEPLETIRTFLEAFRGETPQLDDITMVELTFTPSESCSTYRFSDALSAPNFSEEWEHYDWGLDLTFGPDAIRSAGMVPQILAILTMRFELSDHLANLYTILKELMDNAIDWGVLQLEPSTLPPSGAADRLAQQRAIALKKLTEGQIHLTIRHQLSHDGGRGAMAFRVKDSGPGFSLAKLDDDHPGLGLCTVSKLCQKISLAYPSNAIEAIYSL</sequence>
<dbReference type="Pfam" id="PF07228">
    <property type="entry name" value="SpoIIE"/>
    <property type="match status" value="1"/>
</dbReference>
<dbReference type="Gene3D" id="3.40.50.2300">
    <property type="match status" value="1"/>
</dbReference>